<gene>
    <name evidence="1" type="ORF">SPHA_14089</name>
</gene>
<sequence length="164" mass="18522">MNTELLGCPSNFLSRVNQLYKDQRGQVGLDSDLSGPFSIVNGLKQNCFLALTLFSIFFSMMLKQATENLDDGDAVYNRNSLGDSLFNLRRLQAHTKTLEQLFRDLLFVDNTALVDQVKRALQRLTPCIVEAARLFRFEVRPRSFTSLHPEESTAPPTPPLARLS</sequence>
<dbReference type="OrthoDB" id="10063195at2759"/>
<dbReference type="Proteomes" id="UP000597762">
    <property type="component" value="Unassembled WGS sequence"/>
</dbReference>
<protein>
    <submittedName>
        <fullName evidence="1">Uncharacterized protein</fullName>
    </submittedName>
</protein>
<name>A0A812BB58_ACAPH</name>
<dbReference type="EMBL" id="CAHIKZ030000479">
    <property type="protein sequence ID" value="CAE1176295.1"/>
    <property type="molecule type" value="Genomic_DNA"/>
</dbReference>
<evidence type="ECO:0000313" key="2">
    <source>
        <dbReference type="Proteomes" id="UP000597762"/>
    </source>
</evidence>
<evidence type="ECO:0000313" key="1">
    <source>
        <dbReference type="EMBL" id="CAE1176295.1"/>
    </source>
</evidence>
<proteinExistence type="predicted"/>
<reference evidence="1" key="1">
    <citation type="submission" date="2021-01" db="EMBL/GenBank/DDBJ databases">
        <authorList>
            <person name="Li R."/>
            <person name="Bekaert M."/>
        </authorList>
    </citation>
    <scope>NUCLEOTIDE SEQUENCE</scope>
    <source>
        <strain evidence="1">Farmed</strain>
    </source>
</reference>
<comment type="caution">
    <text evidence="1">The sequence shown here is derived from an EMBL/GenBank/DDBJ whole genome shotgun (WGS) entry which is preliminary data.</text>
</comment>
<accession>A0A812BB58</accession>
<organism evidence="1 2">
    <name type="scientific">Acanthosepion pharaonis</name>
    <name type="common">Pharaoh cuttlefish</name>
    <name type="synonym">Sepia pharaonis</name>
    <dbReference type="NCBI Taxonomy" id="158019"/>
    <lineage>
        <taxon>Eukaryota</taxon>
        <taxon>Metazoa</taxon>
        <taxon>Spiralia</taxon>
        <taxon>Lophotrochozoa</taxon>
        <taxon>Mollusca</taxon>
        <taxon>Cephalopoda</taxon>
        <taxon>Coleoidea</taxon>
        <taxon>Decapodiformes</taxon>
        <taxon>Sepiida</taxon>
        <taxon>Sepiina</taxon>
        <taxon>Sepiidae</taxon>
        <taxon>Acanthosepion</taxon>
    </lineage>
</organism>
<dbReference type="AlphaFoldDB" id="A0A812BB58"/>
<keyword evidence="2" id="KW-1185">Reference proteome</keyword>